<dbReference type="GO" id="GO:0003677">
    <property type="term" value="F:DNA binding"/>
    <property type="evidence" value="ECO:0007669"/>
    <property type="project" value="UniProtKB-KW"/>
</dbReference>
<proteinExistence type="predicted"/>
<evidence type="ECO:0000313" key="4">
    <source>
        <dbReference type="Proteomes" id="UP000093309"/>
    </source>
</evidence>
<dbReference type="PANTHER" id="PTHR46797">
    <property type="entry name" value="HTH-TYPE TRANSCRIPTIONAL REGULATOR"/>
    <property type="match status" value="1"/>
</dbReference>
<dbReference type="PANTHER" id="PTHR46797:SF1">
    <property type="entry name" value="METHYLPHOSPHONATE SYNTHASE"/>
    <property type="match status" value="1"/>
</dbReference>
<dbReference type="InterPro" id="IPR050807">
    <property type="entry name" value="TransReg_Diox_bact_type"/>
</dbReference>
<dbReference type="SUPFAM" id="SSF47413">
    <property type="entry name" value="lambda repressor-like DNA-binding domains"/>
    <property type="match status" value="1"/>
</dbReference>
<dbReference type="Pfam" id="PF01381">
    <property type="entry name" value="HTH_3"/>
    <property type="match status" value="1"/>
</dbReference>
<keyword evidence="4" id="KW-1185">Reference proteome</keyword>
<comment type="caution">
    <text evidence="3">The sequence shown here is derived from an EMBL/GenBank/DDBJ whole genome shotgun (WGS) entry which is preliminary data.</text>
</comment>
<dbReference type="CDD" id="cd00093">
    <property type="entry name" value="HTH_XRE"/>
    <property type="match status" value="1"/>
</dbReference>
<dbReference type="EMBL" id="LYPC01000027">
    <property type="protein sequence ID" value="OCT12531.1"/>
    <property type="molecule type" value="Genomic_DNA"/>
</dbReference>
<evidence type="ECO:0000313" key="3">
    <source>
        <dbReference type="EMBL" id="OCT12531.1"/>
    </source>
</evidence>
<reference evidence="4" key="1">
    <citation type="submission" date="2016-05" db="EMBL/GenBank/DDBJ databases">
        <title>Paenibacillus oryzae. sp. nov., isolated from the rice root.</title>
        <authorList>
            <person name="Zhang J."/>
            <person name="Zhang X."/>
        </authorList>
    </citation>
    <scope>NUCLEOTIDE SEQUENCE [LARGE SCALE GENOMIC DNA]</scope>
    <source>
        <strain evidence="4">KCTC13222</strain>
    </source>
</reference>
<dbReference type="AlphaFoldDB" id="A0A1C0ZWP2"/>
<feature type="domain" description="HTH cro/C1-type" evidence="2">
    <location>
        <begin position="10"/>
        <end position="65"/>
    </location>
</feature>
<dbReference type="Gene3D" id="1.10.260.40">
    <property type="entry name" value="lambda repressor-like DNA-binding domains"/>
    <property type="match status" value="1"/>
</dbReference>
<evidence type="ECO:0000256" key="1">
    <source>
        <dbReference type="ARBA" id="ARBA00023125"/>
    </source>
</evidence>
<evidence type="ECO:0000259" key="2">
    <source>
        <dbReference type="PROSITE" id="PS50943"/>
    </source>
</evidence>
<organism evidence="3 4">
    <name type="scientific">Paenibacillus pectinilyticus</name>
    <dbReference type="NCBI Taxonomy" id="512399"/>
    <lineage>
        <taxon>Bacteria</taxon>
        <taxon>Bacillati</taxon>
        <taxon>Bacillota</taxon>
        <taxon>Bacilli</taxon>
        <taxon>Bacillales</taxon>
        <taxon>Paenibacillaceae</taxon>
        <taxon>Paenibacillus</taxon>
    </lineage>
</organism>
<dbReference type="InterPro" id="IPR010982">
    <property type="entry name" value="Lambda_DNA-bd_dom_sf"/>
</dbReference>
<dbReference type="InterPro" id="IPR001387">
    <property type="entry name" value="Cro/C1-type_HTH"/>
</dbReference>
<dbReference type="Pfam" id="PF13289">
    <property type="entry name" value="SIR2_2"/>
    <property type="match status" value="1"/>
</dbReference>
<dbReference type="PROSITE" id="PS50943">
    <property type="entry name" value="HTH_CROC1"/>
    <property type="match status" value="1"/>
</dbReference>
<keyword evidence="1" id="KW-0238">DNA-binding</keyword>
<dbReference type="GO" id="GO:0003700">
    <property type="term" value="F:DNA-binding transcription factor activity"/>
    <property type="evidence" value="ECO:0007669"/>
    <property type="project" value="TreeGrafter"/>
</dbReference>
<gene>
    <name evidence="3" type="ORF">A8709_32435</name>
</gene>
<dbReference type="RefSeq" id="WP_065856908.1">
    <property type="nucleotide sequence ID" value="NZ_LYPC01000027.1"/>
</dbReference>
<sequence length="135" mass="15417">MESKDFGEYIRKLRNDRKLTIRQLELYSQVSNAYISQLESGKRGVPSPEILKKLAKPLGVEHEELMIAAGHIHKNEKGLSVAEEPSTYQTFITTNYDELLNKISKEFGLDLKQEEDQNKLLDALHIVIKIHGALK</sequence>
<dbReference type="SMART" id="SM00530">
    <property type="entry name" value="HTH_XRE"/>
    <property type="match status" value="1"/>
</dbReference>
<protein>
    <recommendedName>
        <fullName evidence="2">HTH cro/C1-type domain-containing protein</fullName>
    </recommendedName>
</protein>
<name>A0A1C0ZWP2_9BACL</name>
<dbReference type="STRING" id="512399.A8709_32435"/>
<accession>A0A1C0ZWP2</accession>
<dbReference type="GO" id="GO:0005829">
    <property type="term" value="C:cytosol"/>
    <property type="evidence" value="ECO:0007669"/>
    <property type="project" value="TreeGrafter"/>
</dbReference>
<dbReference type="Proteomes" id="UP000093309">
    <property type="component" value="Unassembled WGS sequence"/>
</dbReference>